<dbReference type="Gene3D" id="3.40.50.1010">
    <property type="entry name" value="5'-nuclease"/>
    <property type="match status" value="1"/>
</dbReference>
<dbReference type="Pfam" id="PF01936">
    <property type="entry name" value="NYN"/>
    <property type="match status" value="1"/>
</dbReference>
<evidence type="ECO:0000313" key="3">
    <source>
        <dbReference type="Proteomes" id="UP000070504"/>
    </source>
</evidence>
<evidence type="ECO:0000313" key="2">
    <source>
        <dbReference type="EMBL" id="KXB07476.1"/>
    </source>
</evidence>
<dbReference type="InterPro" id="IPR021139">
    <property type="entry name" value="NYN"/>
</dbReference>
<dbReference type="GO" id="GO:0004540">
    <property type="term" value="F:RNA nuclease activity"/>
    <property type="evidence" value="ECO:0007669"/>
    <property type="project" value="InterPro"/>
</dbReference>
<dbReference type="PANTHER" id="PTHR35811">
    <property type="entry name" value="SLR1870 PROTEIN"/>
    <property type="match status" value="1"/>
</dbReference>
<keyword evidence="3" id="KW-1185">Reference proteome</keyword>
<name>A0A133VLY5_9EURY</name>
<proteinExistence type="predicted"/>
<protein>
    <recommendedName>
        <fullName evidence="1">NYN domain-containing protein</fullName>
    </recommendedName>
</protein>
<dbReference type="EMBL" id="LHYH01000003">
    <property type="protein sequence ID" value="KXB07476.1"/>
    <property type="molecule type" value="Genomic_DNA"/>
</dbReference>
<accession>A0A133VLY5</accession>
<reference evidence="2 3" key="1">
    <citation type="journal article" date="2016" name="Sci. Rep.">
        <title>Metabolic traits of an uncultured archaeal lineage -MSBL1- from brine pools of the Red Sea.</title>
        <authorList>
            <person name="Mwirichia R."/>
            <person name="Alam I."/>
            <person name="Rashid M."/>
            <person name="Vinu M."/>
            <person name="Ba-Alawi W."/>
            <person name="Anthony Kamau A."/>
            <person name="Kamanda Ngugi D."/>
            <person name="Goker M."/>
            <person name="Klenk H.P."/>
            <person name="Bajic V."/>
            <person name="Stingl U."/>
        </authorList>
    </citation>
    <scope>NUCLEOTIDE SEQUENCE [LARGE SCALE GENOMIC DNA]</scope>
    <source>
        <strain evidence="2">SCGC-AAA382K21</strain>
    </source>
</reference>
<gene>
    <name evidence="2" type="ORF">AKJ54_00245</name>
</gene>
<sequence length="176" mass="20312">MKEVNSSENNQSLAAFIDNDNIFKSVKSCHNNPRGYDIEKVVEYLNDEGDLRFGRIYFNPGDFQGKRSLLHKFNENLIEPVFTDSYDSNGETKSLADSRMIWDIAKVYHEHSEIDKFAIVSGDKDFWPVIRKLHEHGKDGVLMYVEGSEADILRKTAKKIGWKTYSVPPYTKARSR</sequence>
<dbReference type="PANTHER" id="PTHR35811:SF1">
    <property type="entry name" value="HTH OST-TYPE DOMAIN-CONTAINING PROTEIN"/>
    <property type="match status" value="1"/>
</dbReference>
<dbReference type="Proteomes" id="UP000070504">
    <property type="component" value="Unassembled WGS sequence"/>
</dbReference>
<evidence type="ECO:0000259" key="1">
    <source>
        <dbReference type="Pfam" id="PF01936"/>
    </source>
</evidence>
<comment type="caution">
    <text evidence="2">The sequence shown here is derived from an EMBL/GenBank/DDBJ whole genome shotgun (WGS) entry which is preliminary data.</text>
</comment>
<organism evidence="2 3">
    <name type="scientific">candidate division MSBL1 archaeon SCGC-AAA382K21</name>
    <dbReference type="NCBI Taxonomy" id="1698283"/>
    <lineage>
        <taxon>Archaea</taxon>
        <taxon>Methanobacteriati</taxon>
        <taxon>Methanobacteriota</taxon>
        <taxon>candidate division MSBL1</taxon>
    </lineage>
</organism>
<feature type="domain" description="NYN" evidence="1">
    <location>
        <begin position="13"/>
        <end position="158"/>
    </location>
</feature>
<dbReference type="AlphaFoldDB" id="A0A133VLY5"/>